<evidence type="ECO:0000313" key="1">
    <source>
        <dbReference type="EMBL" id="KAF6203791.1"/>
    </source>
</evidence>
<gene>
    <name evidence="1" type="ORF">GE061_002126</name>
</gene>
<dbReference type="EMBL" id="WIXP02000010">
    <property type="protein sequence ID" value="KAF6203791.1"/>
    <property type="molecule type" value="Genomic_DNA"/>
</dbReference>
<organism evidence="1 2">
    <name type="scientific">Apolygus lucorum</name>
    <name type="common">Small green plant bug</name>
    <name type="synonym">Lygocoris lucorum</name>
    <dbReference type="NCBI Taxonomy" id="248454"/>
    <lineage>
        <taxon>Eukaryota</taxon>
        <taxon>Metazoa</taxon>
        <taxon>Ecdysozoa</taxon>
        <taxon>Arthropoda</taxon>
        <taxon>Hexapoda</taxon>
        <taxon>Insecta</taxon>
        <taxon>Pterygota</taxon>
        <taxon>Neoptera</taxon>
        <taxon>Paraneoptera</taxon>
        <taxon>Hemiptera</taxon>
        <taxon>Heteroptera</taxon>
        <taxon>Panheteroptera</taxon>
        <taxon>Cimicomorpha</taxon>
        <taxon>Miridae</taxon>
        <taxon>Mirini</taxon>
        <taxon>Apolygus</taxon>
    </lineage>
</organism>
<dbReference type="Proteomes" id="UP000466442">
    <property type="component" value="Unassembled WGS sequence"/>
</dbReference>
<dbReference type="PANTHER" id="PTHR36299">
    <property type="entry name" value="AGAP008005-PA"/>
    <property type="match status" value="1"/>
</dbReference>
<sequence length="189" mass="20060">MVSIKLFWILLVGVIASTLAASIDVEENSLSESDEQVSERGLWTTSEGEKRCTCDNVSCRCCVSPSIPYAGKIKTCLRVIAQANEKSVSLELTGGDKVLVTKKFVIGAKESMCATIPGSAGTAQGCIDTVTSALPNNAGLQTCPNLQLKAVGKAVATLNFACIQYSNKKVSFNDNGPVKASQKVGFKWF</sequence>
<dbReference type="InterPro" id="IPR031941">
    <property type="entry name" value="DUF4773"/>
</dbReference>
<reference evidence="1" key="1">
    <citation type="journal article" date="2021" name="Mol. Ecol. Resour.">
        <title>Apolygus lucorum genome provides insights into omnivorousness and mesophyll feeding.</title>
        <authorList>
            <person name="Liu Y."/>
            <person name="Liu H."/>
            <person name="Wang H."/>
            <person name="Huang T."/>
            <person name="Liu B."/>
            <person name="Yang B."/>
            <person name="Yin L."/>
            <person name="Li B."/>
            <person name="Zhang Y."/>
            <person name="Zhang S."/>
            <person name="Jiang F."/>
            <person name="Zhang X."/>
            <person name="Ren Y."/>
            <person name="Wang B."/>
            <person name="Wang S."/>
            <person name="Lu Y."/>
            <person name="Wu K."/>
            <person name="Fan W."/>
            <person name="Wang G."/>
        </authorList>
    </citation>
    <scope>NUCLEOTIDE SEQUENCE</scope>
    <source>
        <strain evidence="1">12Hb</strain>
    </source>
</reference>
<dbReference type="AlphaFoldDB" id="A0A6A4JKI8"/>
<dbReference type="OrthoDB" id="5952164at2759"/>
<dbReference type="Pfam" id="PF15998">
    <property type="entry name" value="DUF4773"/>
    <property type="match status" value="1"/>
</dbReference>
<keyword evidence="2" id="KW-1185">Reference proteome</keyword>
<evidence type="ECO:0000313" key="2">
    <source>
        <dbReference type="Proteomes" id="UP000466442"/>
    </source>
</evidence>
<accession>A0A6A4JKI8</accession>
<comment type="caution">
    <text evidence="1">The sequence shown here is derived from an EMBL/GenBank/DDBJ whole genome shotgun (WGS) entry which is preliminary data.</text>
</comment>
<protein>
    <submittedName>
        <fullName evidence="1">Uncharacterized protein</fullName>
    </submittedName>
</protein>
<proteinExistence type="predicted"/>
<dbReference type="PANTHER" id="PTHR36299:SF3">
    <property type="entry name" value="FI03431P"/>
    <property type="match status" value="1"/>
</dbReference>
<name>A0A6A4JKI8_APOLU</name>